<name>A0A919G8Z1_9ACTN</name>
<evidence type="ECO:0008006" key="4">
    <source>
        <dbReference type="Google" id="ProtNLM"/>
    </source>
</evidence>
<evidence type="ECO:0000256" key="1">
    <source>
        <dbReference type="SAM" id="MobiDB-lite"/>
    </source>
</evidence>
<accession>A0A919G8Z1</accession>
<reference evidence="2" key="2">
    <citation type="submission" date="2020-09" db="EMBL/GenBank/DDBJ databases">
        <authorList>
            <person name="Sun Q."/>
            <person name="Ohkuma M."/>
        </authorList>
    </citation>
    <scope>NUCLEOTIDE SEQUENCE</scope>
    <source>
        <strain evidence="2">JCM 4646</strain>
    </source>
</reference>
<evidence type="ECO:0000313" key="2">
    <source>
        <dbReference type="EMBL" id="GHH80225.1"/>
    </source>
</evidence>
<organism evidence="2 3">
    <name type="scientific">Kitasatospora indigofera</name>
    <dbReference type="NCBI Taxonomy" id="67307"/>
    <lineage>
        <taxon>Bacteria</taxon>
        <taxon>Bacillati</taxon>
        <taxon>Actinomycetota</taxon>
        <taxon>Actinomycetes</taxon>
        <taxon>Kitasatosporales</taxon>
        <taxon>Streptomycetaceae</taxon>
        <taxon>Kitasatospora</taxon>
    </lineage>
</organism>
<feature type="compositionally biased region" description="Low complexity" evidence="1">
    <location>
        <begin position="218"/>
        <end position="283"/>
    </location>
</feature>
<reference evidence="2" key="1">
    <citation type="journal article" date="2014" name="Int. J. Syst. Evol. Microbiol.">
        <title>Complete genome sequence of Corynebacterium casei LMG S-19264T (=DSM 44701T), isolated from a smear-ripened cheese.</title>
        <authorList>
            <consortium name="US DOE Joint Genome Institute (JGI-PGF)"/>
            <person name="Walter F."/>
            <person name="Albersmeier A."/>
            <person name="Kalinowski J."/>
            <person name="Ruckert C."/>
        </authorList>
    </citation>
    <scope>NUCLEOTIDE SEQUENCE</scope>
    <source>
        <strain evidence="2">JCM 4646</strain>
    </source>
</reference>
<feature type="compositionally biased region" description="Polar residues" evidence="1">
    <location>
        <begin position="309"/>
        <end position="319"/>
    </location>
</feature>
<dbReference type="GeneID" id="95358534"/>
<proteinExistence type="predicted"/>
<dbReference type="RefSeq" id="WP_190214053.1">
    <property type="nucleotide sequence ID" value="NZ_BNBO01000046.1"/>
</dbReference>
<feature type="compositionally biased region" description="Basic residues" evidence="1">
    <location>
        <begin position="294"/>
        <end position="306"/>
    </location>
</feature>
<comment type="caution">
    <text evidence="2">The sequence shown here is derived from an EMBL/GenBank/DDBJ whole genome shotgun (WGS) entry which is preliminary data.</text>
</comment>
<feature type="compositionally biased region" description="Low complexity" evidence="1">
    <location>
        <begin position="192"/>
        <end position="211"/>
    </location>
</feature>
<feature type="region of interest" description="Disordered" evidence="1">
    <location>
        <begin position="139"/>
        <end position="158"/>
    </location>
</feature>
<feature type="region of interest" description="Disordered" evidence="1">
    <location>
        <begin position="164"/>
        <end position="353"/>
    </location>
</feature>
<dbReference type="EMBL" id="BNBO01000046">
    <property type="protein sequence ID" value="GHH80225.1"/>
    <property type="molecule type" value="Genomic_DNA"/>
</dbReference>
<evidence type="ECO:0000313" key="3">
    <source>
        <dbReference type="Proteomes" id="UP000617734"/>
    </source>
</evidence>
<gene>
    <name evidence="2" type="ORF">GCM10018781_59970</name>
</gene>
<protein>
    <recommendedName>
        <fullName evidence="4">Histone</fullName>
    </recommendedName>
</protein>
<feature type="compositionally biased region" description="Low complexity" evidence="1">
    <location>
        <begin position="174"/>
        <end position="184"/>
    </location>
</feature>
<feature type="compositionally biased region" description="Low complexity" evidence="1">
    <location>
        <begin position="320"/>
        <end position="334"/>
    </location>
</feature>
<sequence length="353" mass="35331">MLRDTVRGFVTVASGLAEEAGKRVVLTAAELLERSGIDLAEVERKARAAGQFPPSVKSLQTLAEEAVTAGRAGFDLATGVARNEVEKAFEKVGDQVTKVGVVLAYLESRLRDVEEDTAPEAARPADKNGAAAARADGLFGHGWEHGGESQDTGGRTGEPIVAERVPVDDGGSPEPGAEAPAREAWAAEEPDAGAPRPSARTAPAKRAAAGKAARKTAGKPAGKAGTGTPAEQAPAKPASAKQAPAKQAPAKQAPAKQTPARRTPAKGAPGKGAAAAGGSAPDKAAADKAAAKKAAAKKPAAKKAAGKKTTVTRTASAGQPTAKKAAPAGGAAKRAATKRTTVRRTTSSKGPDA</sequence>
<keyword evidence="3" id="KW-1185">Reference proteome</keyword>
<dbReference type="Proteomes" id="UP000617734">
    <property type="component" value="Unassembled WGS sequence"/>
</dbReference>
<dbReference type="AlphaFoldDB" id="A0A919G8Z1"/>